<dbReference type="OrthoDB" id="10413067at2759"/>
<name>A0A2L2TNQ6_9HYPO</name>
<sequence length="68" mass="7732">MNEPKSSALAHFRNKALAIAERAKTRTDMRISQVTGAWPQYIAQHSRELRKSIEAPLCHVDDDEPSKE</sequence>
<accession>A0A2L2TNQ6</accession>
<evidence type="ECO:0000313" key="2">
    <source>
        <dbReference type="Proteomes" id="UP000245910"/>
    </source>
</evidence>
<proteinExistence type="predicted"/>
<dbReference type="AlphaFoldDB" id="A0A2L2TNQ6"/>
<keyword evidence="2" id="KW-1185">Reference proteome</keyword>
<evidence type="ECO:0000313" key="1">
    <source>
        <dbReference type="EMBL" id="CEI64986.1"/>
    </source>
</evidence>
<reference evidence="2" key="1">
    <citation type="submission" date="2014-10" db="EMBL/GenBank/DDBJ databases">
        <authorList>
            <person name="King R."/>
        </authorList>
    </citation>
    <scope>NUCLEOTIDE SEQUENCE [LARGE SCALE GENOMIC DNA]</scope>
    <source>
        <strain evidence="2">A3/5</strain>
    </source>
</reference>
<organism evidence="1 2">
    <name type="scientific">Fusarium venenatum</name>
    <dbReference type="NCBI Taxonomy" id="56646"/>
    <lineage>
        <taxon>Eukaryota</taxon>
        <taxon>Fungi</taxon>
        <taxon>Dikarya</taxon>
        <taxon>Ascomycota</taxon>
        <taxon>Pezizomycotina</taxon>
        <taxon>Sordariomycetes</taxon>
        <taxon>Hypocreomycetidae</taxon>
        <taxon>Hypocreales</taxon>
        <taxon>Nectriaceae</taxon>
        <taxon>Fusarium</taxon>
    </lineage>
</organism>
<protein>
    <submittedName>
        <fullName evidence="1">Uncharacterized protein</fullName>
    </submittedName>
</protein>
<dbReference type="Proteomes" id="UP000245910">
    <property type="component" value="Chromosome I"/>
</dbReference>
<dbReference type="EMBL" id="LN649229">
    <property type="protein sequence ID" value="CEI64986.1"/>
    <property type="molecule type" value="Genomic_DNA"/>
</dbReference>